<organism evidence="1 2">
    <name type="scientific">Dioscorea alata</name>
    <name type="common">Purple yam</name>
    <dbReference type="NCBI Taxonomy" id="55571"/>
    <lineage>
        <taxon>Eukaryota</taxon>
        <taxon>Viridiplantae</taxon>
        <taxon>Streptophyta</taxon>
        <taxon>Embryophyta</taxon>
        <taxon>Tracheophyta</taxon>
        <taxon>Spermatophyta</taxon>
        <taxon>Magnoliopsida</taxon>
        <taxon>Liliopsida</taxon>
        <taxon>Dioscoreales</taxon>
        <taxon>Dioscoreaceae</taxon>
        <taxon>Dioscorea</taxon>
    </lineage>
</organism>
<comment type="caution">
    <text evidence="1">The sequence shown here is derived from an EMBL/GenBank/DDBJ whole genome shotgun (WGS) entry which is preliminary data.</text>
</comment>
<name>A0ACB7WIY4_DIOAL</name>
<gene>
    <name evidence="1" type="ORF">IHE45_03G000200</name>
</gene>
<keyword evidence="2" id="KW-1185">Reference proteome</keyword>
<reference evidence="2" key="1">
    <citation type="journal article" date="2022" name="Nat. Commun.">
        <title>Chromosome evolution and the genetic basis of agronomically important traits in greater yam.</title>
        <authorList>
            <person name="Bredeson J.V."/>
            <person name="Lyons J.B."/>
            <person name="Oniyinde I.O."/>
            <person name="Okereke N.R."/>
            <person name="Kolade O."/>
            <person name="Nnabue I."/>
            <person name="Nwadili C.O."/>
            <person name="Hribova E."/>
            <person name="Parker M."/>
            <person name="Nwogha J."/>
            <person name="Shu S."/>
            <person name="Carlson J."/>
            <person name="Kariba R."/>
            <person name="Muthemba S."/>
            <person name="Knop K."/>
            <person name="Barton G.J."/>
            <person name="Sherwood A.V."/>
            <person name="Lopez-Montes A."/>
            <person name="Asiedu R."/>
            <person name="Jamnadass R."/>
            <person name="Muchugi A."/>
            <person name="Goodstein D."/>
            <person name="Egesi C.N."/>
            <person name="Featherston J."/>
            <person name="Asfaw A."/>
            <person name="Simpson G.G."/>
            <person name="Dolezel J."/>
            <person name="Hendre P.S."/>
            <person name="Van Deynze A."/>
            <person name="Kumar P.L."/>
            <person name="Obidiegwu J.E."/>
            <person name="Bhattacharjee R."/>
            <person name="Rokhsar D.S."/>
        </authorList>
    </citation>
    <scope>NUCLEOTIDE SEQUENCE [LARGE SCALE GENOMIC DNA]</scope>
    <source>
        <strain evidence="2">cv. TDa95/00328</strain>
    </source>
</reference>
<evidence type="ECO:0000313" key="1">
    <source>
        <dbReference type="EMBL" id="KAH7687940.1"/>
    </source>
</evidence>
<sequence length="167" mass="18660">MASQSEVTHIGKETKMSKKNTMAEMNSRLAKVELAIGEQDKFEDFGQRVEELERGKDELREEMQGALDVVALEETLLGKINGLDVKVAKLEADLKDSKEEFVLCRKAIAQAPSGIPVSPPSRVDVPKPKMYGGSRNAKELDNFLWSLEQYFKALSITEDAKKCENNL</sequence>
<protein>
    <submittedName>
        <fullName evidence="1">PspA lactotransferrin-binding region domain-containing protein</fullName>
    </submittedName>
</protein>
<dbReference type="EMBL" id="CM037013">
    <property type="protein sequence ID" value="KAH7687940.1"/>
    <property type="molecule type" value="Genomic_DNA"/>
</dbReference>
<accession>A0ACB7WIY4</accession>
<proteinExistence type="predicted"/>
<evidence type="ECO:0000313" key="2">
    <source>
        <dbReference type="Proteomes" id="UP000827976"/>
    </source>
</evidence>
<dbReference type="Proteomes" id="UP000827976">
    <property type="component" value="Chromosome 3"/>
</dbReference>